<dbReference type="KEGG" id="pfer:IRI77_33555"/>
<evidence type="ECO:0000259" key="2">
    <source>
        <dbReference type="Pfam" id="PF14067"/>
    </source>
</evidence>
<dbReference type="InterPro" id="IPR025902">
    <property type="entry name" value="LssY-like-C_dom"/>
</dbReference>
<sequence length="508" mass="56331">MVSFFTLLACRAAAVLAWVLLLTPELANAGAFNTLPTNSGTVVTVRLLSPLSSFSSRPGDEFQAIVVAPVEQDGRILIPRNSIVRGRVAKTTRVGRGFIHERASMQLEFYEWQPPGGDKQPFTARLMEVDNAREQVLENGRIKGILATSGPPGLLLGMWRRPDLSMFGRASIGFSGIAHFTWLQSNFHPAMAPAIAGLRMLLVRFPEPEIHLPAGADLVLSTRSRFQPLPAVPTSLLPSPPAELVSLAAAQPLLTTRGTSGKSADITNLLFIGSREDLEQAFQRSGWFTADTMAPQTVLRGYKAMTTQDAYPTAPVSLLQLHGRPPDLVFQRSLNTIAKRHHIRVWKQPDQYEGREVWVAAATHDTGIRVRAGGMSYTHRIDPYIDRERHKVVEDLSFAGCVEDDDLIDRPDFSDEPYGRISTDGRMAVVRLKACTPTVDLTAASQIPPQRIRPSARLLRRFILENRHAIIRGNLYYLAFQGINSFRKHRQRPILIESAGEDLESPLD</sequence>
<dbReference type="EMBL" id="CP063849">
    <property type="protein sequence ID" value="QOY87626.1"/>
    <property type="molecule type" value="Genomic_DNA"/>
</dbReference>
<keyword evidence="1" id="KW-0732">Signal</keyword>
<proteinExistence type="predicted"/>
<dbReference type="Pfam" id="PF14067">
    <property type="entry name" value="LssY_C"/>
    <property type="match status" value="1"/>
</dbReference>
<evidence type="ECO:0000256" key="1">
    <source>
        <dbReference type="SAM" id="SignalP"/>
    </source>
</evidence>
<feature type="chain" id="PRO_5032977089" evidence="1">
    <location>
        <begin position="30"/>
        <end position="508"/>
    </location>
</feature>
<accession>A0A7S7NPX5</accession>
<name>A0A7S7NPX5_PALFE</name>
<keyword evidence="4" id="KW-1185">Reference proteome</keyword>
<gene>
    <name evidence="3" type="ORF">IRI77_33555</name>
</gene>
<dbReference type="AlphaFoldDB" id="A0A7S7NPX5"/>
<feature type="signal peptide" evidence="1">
    <location>
        <begin position="1"/>
        <end position="29"/>
    </location>
</feature>
<evidence type="ECO:0000313" key="4">
    <source>
        <dbReference type="Proteomes" id="UP000593892"/>
    </source>
</evidence>
<protein>
    <submittedName>
        <fullName evidence="3">LssY C-terminal domain-containing protein</fullName>
    </submittedName>
</protein>
<dbReference type="Proteomes" id="UP000593892">
    <property type="component" value="Chromosome"/>
</dbReference>
<reference evidence="3 4" key="1">
    <citation type="submission" date="2020-10" db="EMBL/GenBank/DDBJ databases">
        <title>Complete genome sequence of Paludibaculum fermentans P105T, a facultatively anaerobic acidobacterium capable of dissimilatory Fe(III) reduction.</title>
        <authorList>
            <person name="Dedysh S.N."/>
            <person name="Beletsky A.V."/>
            <person name="Kulichevskaya I.S."/>
            <person name="Mardanov A.V."/>
            <person name="Ravin N.V."/>
        </authorList>
    </citation>
    <scope>NUCLEOTIDE SEQUENCE [LARGE SCALE GENOMIC DNA]</scope>
    <source>
        <strain evidence="3 4">P105</strain>
    </source>
</reference>
<dbReference type="RefSeq" id="WP_194449293.1">
    <property type="nucleotide sequence ID" value="NZ_CP063849.1"/>
</dbReference>
<evidence type="ECO:0000313" key="3">
    <source>
        <dbReference type="EMBL" id="QOY87626.1"/>
    </source>
</evidence>
<feature type="domain" description="LssY-like C-terminal" evidence="2">
    <location>
        <begin position="256"/>
        <end position="410"/>
    </location>
</feature>
<organism evidence="3 4">
    <name type="scientific">Paludibaculum fermentans</name>
    <dbReference type="NCBI Taxonomy" id="1473598"/>
    <lineage>
        <taxon>Bacteria</taxon>
        <taxon>Pseudomonadati</taxon>
        <taxon>Acidobacteriota</taxon>
        <taxon>Terriglobia</taxon>
        <taxon>Bryobacterales</taxon>
        <taxon>Bryobacteraceae</taxon>
        <taxon>Paludibaculum</taxon>
    </lineage>
</organism>